<gene>
    <name evidence="1" type="ordered locus">AALP_Aa1g134200</name>
</gene>
<evidence type="ECO:0000313" key="1">
    <source>
        <dbReference type="EMBL" id="KFK43506.1"/>
    </source>
</evidence>
<dbReference type="AlphaFoldDB" id="A0A087HN04"/>
<dbReference type="Proteomes" id="UP000029120">
    <property type="component" value="Chromosome 1"/>
</dbReference>
<sequence>MADSAVSAMVTVRVEEEDFVLQETKGVALKTIDREFRSSYSKSLCRCRLSQDNQIFSLTQILIRISLSSYSFVFR</sequence>
<dbReference type="EMBL" id="CM002869">
    <property type="protein sequence ID" value="KFK43506.1"/>
    <property type="molecule type" value="Genomic_DNA"/>
</dbReference>
<organism evidence="1 2">
    <name type="scientific">Arabis alpina</name>
    <name type="common">Alpine rock-cress</name>
    <dbReference type="NCBI Taxonomy" id="50452"/>
    <lineage>
        <taxon>Eukaryota</taxon>
        <taxon>Viridiplantae</taxon>
        <taxon>Streptophyta</taxon>
        <taxon>Embryophyta</taxon>
        <taxon>Tracheophyta</taxon>
        <taxon>Spermatophyta</taxon>
        <taxon>Magnoliopsida</taxon>
        <taxon>eudicotyledons</taxon>
        <taxon>Gunneridae</taxon>
        <taxon>Pentapetalae</taxon>
        <taxon>rosids</taxon>
        <taxon>malvids</taxon>
        <taxon>Brassicales</taxon>
        <taxon>Brassicaceae</taxon>
        <taxon>Arabideae</taxon>
        <taxon>Arabis</taxon>
    </lineage>
</organism>
<name>A0A087HN04_ARAAL</name>
<reference evidence="2" key="1">
    <citation type="journal article" date="2015" name="Nat. Plants">
        <title>Genome expansion of Arabis alpina linked with retrotransposition and reduced symmetric DNA methylation.</title>
        <authorList>
            <person name="Willing E.M."/>
            <person name="Rawat V."/>
            <person name="Mandakova T."/>
            <person name="Maumus F."/>
            <person name="James G.V."/>
            <person name="Nordstroem K.J."/>
            <person name="Becker C."/>
            <person name="Warthmann N."/>
            <person name="Chica C."/>
            <person name="Szarzynska B."/>
            <person name="Zytnicki M."/>
            <person name="Albani M.C."/>
            <person name="Kiefer C."/>
            <person name="Bergonzi S."/>
            <person name="Castaings L."/>
            <person name="Mateos J.L."/>
            <person name="Berns M.C."/>
            <person name="Bujdoso N."/>
            <person name="Piofczyk T."/>
            <person name="de Lorenzo L."/>
            <person name="Barrero-Sicilia C."/>
            <person name="Mateos I."/>
            <person name="Piednoel M."/>
            <person name="Hagmann J."/>
            <person name="Chen-Min-Tao R."/>
            <person name="Iglesias-Fernandez R."/>
            <person name="Schuster S.C."/>
            <person name="Alonso-Blanco C."/>
            <person name="Roudier F."/>
            <person name="Carbonero P."/>
            <person name="Paz-Ares J."/>
            <person name="Davis S.J."/>
            <person name="Pecinka A."/>
            <person name="Quesneville H."/>
            <person name="Colot V."/>
            <person name="Lysak M.A."/>
            <person name="Weigel D."/>
            <person name="Coupland G."/>
            <person name="Schneeberger K."/>
        </authorList>
    </citation>
    <scope>NUCLEOTIDE SEQUENCE [LARGE SCALE GENOMIC DNA]</scope>
    <source>
        <strain evidence="2">cv. Pajares</strain>
    </source>
</reference>
<accession>A0A087HN04</accession>
<evidence type="ECO:0000313" key="2">
    <source>
        <dbReference type="Proteomes" id="UP000029120"/>
    </source>
</evidence>
<protein>
    <submittedName>
        <fullName evidence="1">Uncharacterized protein</fullName>
    </submittedName>
</protein>
<keyword evidence="2" id="KW-1185">Reference proteome</keyword>
<dbReference type="Gramene" id="KFK43506">
    <property type="protein sequence ID" value="KFK43506"/>
    <property type="gene ID" value="AALP_AA1G134200"/>
</dbReference>
<proteinExistence type="predicted"/>